<sequence>MIWHRSSVTPAAKQEIYAQDDQGDQGDHIVSGARMAPGQYLIVDMDIDIMDLCSTFNLQRLTNSYQTRLSSGIVLYGDQLLPTLIIAWKQDTFNAHRDWSQRSEAGNIISESHALDAQ</sequence>
<dbReference type="EMBL" id="LGRN01000072">
    <property type="protein sequence ID" value="OJD17301.1"/>
    <property type="molecule type" value="Genomic_DNA"/>
</dbReference>
<dbReference type="AlphaFoldDB" id="A0A1J9QPX0"/>
<reference evidence="1 2" key="1">
    <citation type="submission" date="2015-07" db="EMBL/GenBank/DDBJ databases">
        <title>Emmonsia species relationships and genome sequence.</title>
        <authorList>
            <consortium name="The Broad Institute Genomics Platform"/>
            <person name="Cuomo C.A."/>
            <person name="Munoz J.F."/>
            <person name="Imamovic A."/>
            <person name="Priest M.E."/>
            <person name="Young S."/>
            <person name="Clay O.K."/>
            <person name="McEwen J.G."/>
        </authorList>
    </citation>
    <scope>NUCLEOTIDE SEQUENCE [LARGE SCALE GENOMIC DNA]</scope>
    <source>
        <strain evidence="1 2">UAMH 9510</strain>
    </source>
</reference>
<evidence type="ECO:0000313" key="2">
    <source>
        <dbReference type="Proteomes" id="UP000182235"/>
    </source>
</evidence>
<organism evidence="1 2">
    <name type="scientific">Emergomyces pasteurianus Ep9510</name>
    <dbReference type="NCBI Taxonomy" id="1447872"/>
    <lineage>
        <taxon>Eukaryota</taxon>
        <taxon>Fungi</taxon>
        <taxon>Dikarya</taxon>
        <taxon>Ascomycota</taxon>
        <taxon>Pezizomycotina</taxon>
        <taxon>Eurotiomycetes</taxon>
        <taxon>Eurotiomycetidae</taxon>
        <taxon>Onygenales</taxon>
        <taxon>Ajellomycetaceae</taxon>
        <taxon>Emergomyces</taxon>
    </lineage>
</organism>
<evidence type="ECO:0000313" key="1">
    <source>
        <dbReference type="EMBL" id="OJD17301.1"/>
    </source>
</evidence>
<accession>A0A1J9QPX0</accession>
<keyword evidence="2" id="KW-1185">Reference proteome</keyword>
<protein>
    <submittedName>
        <fullName evidence="1">Uncharacterized protein</fullName>
    </submittedName>
</protein>
<gene>
    <name evidence="1" type="ORF">AJ78_02589</name>
</gene>
<dbReference type="Proteomes" id="UP000182235">
    <property type="component" value="Unassembled WGS sequence"/>
</dbReference>
<proteinExistence type="predicted"/>
<comment type="caution">
    <text evidence="1">The sequence shown here is derived from an EMBL/GenBank/DDBJ whole genome shotgun (WGS) entry which is preliminary data.</text>
</comment>
<name>A0A1J9QPX0_9EURO</name>